<dbReference type="Proteomes" id="UP000076154">
    <property type="component" value="Unassembled WGS sequence"/>
</dbReference>
<reference evidence="1" key="1">
    <citation type="submission" date="2018-04" db="EMBL/GenBank/DDBJ databases">
        <title>Whole genome sequencing of Hypsizygus marmoreus.</title>
        <authorList>
            <person name="Choi I.-G."/>
            <person name="Min B."/>
            <person name="Kim J.-G."/>
            <person name="Kim S."/>
            <person name="Oh Y.-L."/>
            <person name="Kong W.-S."/>
            <person name="Park H."/>
            <person name="Jeong J."/>
            <person name="Song E.-S."/>
        </authorList>
    </citation>
    <scope>NUCLEOTIDE SEQUENCE [LARGE SCALE GENOMIC DNA]</scope>
    <source>
        <strain evidence="1">51987-8</strain>
    </source>
</reference>
<protein>
    <submittedName>
        <fullName evidence="1">Uncharacterized protein</fullName>
    </submittedName>
</protein>
<keyword evidence="2" id="KW-1185">Reference proteome</keyword>
<dbReference type="InParanoid" id="A0A369K8D2"/>
<name>A0A369K8D2_HYPMA</name>
<dbReference type="AlphaFoldDB" id="A0A369K8D2"/>
<dbReference type="EMBL" id="LUEZ02000012">
    <property type="protein sequence ID" value="RDB28083.1"/>
    <property type="molecule type" value="Genomic_DNA"/>
</dbReference>
<evidence type="ECO:0000313" key="1">
    <source>
        <dbReference type="EMBL" id="RDB28083.1"/>
    </source>
</evidence>
<proteinExistence type="predicted"/>
<evidence type="ECO:0000313" key="2">
    <source>
        <dbReference type="Proteomes" id="UP000076154"/>
    </source>
</evidence>
<gene>
    <name evidence="1" type="ORF">Hypma_001562</name>
</gene>
<comment type="caution">
    <text evidence="1">The sequence shown here is derived from an EMBL/GenBank/DDBJ whole genome shotgun (WGS) entry which is preliminary data.</text>
</comment>
<accession>A0A369K8D2</accession>
<sequence>MSSIKSYLPLQSTTDTALIPLCSNPCCCGIYAEHTHQVLLPKGPQPQLFPTLHLTITQYEAHEDTPLSYQNCWCIISQLLYLLIRTITSIIIDQFGSLEWEFVGILYGEERQNWDLFKARSTWRFSQVLINVVLKKELIPCQEIWWKGGKSTLVIKFLLTCFDDGPRFAYYTCCYNLITYLNPHPSIPAALLKAIPTLNDTNWSDWSTSMGMYFKAMKVKEIMDNYVPLTAELKV</sequence>
<organism evidence="1 2">
    <name type="scientific">Hypsizygus marmoreus</name>
    <name type="common">White beech mushroom</name>
    <name type="synonym">Agaricus marmoreus</name>
    <dbReference type="NCBI Taxonomy" id="39966"/>
    <lineage>
        <taxon>Eukaryota</taxon>
        <taxon>Fungi</taxon>
        <taxon>Dikarya</taxon>
        <taxon>Basidiomycota</taxon>
        <taxon>Agaricomycotina</taxon>
        <taxon>Agaricomycetes</taxon>
        <taxon>Agaricomycetidae</taxon>
        <taxon>Agaricales</taxon>
        <taxon>Tricholomatineae</taxon>
        <taxon>Lyophyllaceae</taxon>
        <taxon>Hypsizygus</taxon>
    </lineage>
</organism>